<name>A0AAN8LNM8_9TELE</name>
<keyword evidence="20 25" id="KW-0040">ANK repeat</keyword>
<feature type="domain" description="SHSP" evidence="30">
    <location>
        <begin position="66"/>
        <end position="181"/>
    </location>
</feature>
<keyword evidence="6" id="KW-0963">Cytoplasm</keyword>
<dbReference type="Gene3D" id="1.10.150.50">
    <property type="entry name" value="Transcription Factor, Ets-1"/>
    <property type="match status" value="1"/>
</dbReference>
<dbReference type="Gene3D" id="3.90.228.10">
    <property type="match status" value="1"/>
</dbReference>
<dbReference type="PROSITE" id="PS50105">
    <property type="entry name" value="SAM_DOMAIN"/>
    <property type="match status" value="1"/>
</dbReference>
<evidence type="ECO:0000259" key="30">
    <source>
        <dbReference type="PROSITE" id="PS01031"/>
    </source>
</evidence>
<feature type="repeat" description="ANK" evidence="25">
    <location>
        <begin position="2532"/>
        <end position="2564"/>
    </location>
</feature>
<feature type="repeat" description="ANK" evidence="25">
    <location>
        <begin position="2751"/>
        <end position="2783"/>
    </location>
</feature>
<dbReference type="FunFam" id="1.25.40.20:FF:000024">
    <property type="entry name" value="Poly [ADP-ribose] polymerase"/>
    <property type="match status" value="1"/>
</dbReference>
<dbReference type="EC" id="2.4.2.-" evidence="28"/>
<evidence type="ECO:0000313" key="34">
    <source>
        <dbReference type="Proteomes" id="UP001356427"/>
    </source>
</evidence>
<evidence type="ECO:0000256" key="6">
    <source>
        <dbReference type="ARBA" id="ARBA00022490"/>
    </source>
</evidence>
<evidence type="ECO:0000256" key="19">
    <source>
        <dbReference type="ARBA" id="ARBA00023034"/>
    </source>
</evidence>
<evidence type="ECO:0000256" key="10">
    <source>
        <dbReference type="ARBA" id="ARBA00022695"/>
    </source>
</evidence>
<keyword evidence="19" id="KW-0333">Golgi apparatus</keyword>
<comment type="subcellular location">
    <subcellularLocation>
        <location evidence="4">Chromosome</location>
        <location evidence="4">Telomere</location>
    </subcellularLocation>
    <subcellularLocation>
        <location evidence="3">Cytoplasm</location>
    </subcellularLocation>
    <subcellularLocation>
        <location evidence="2">Golgi apparatus membrane</location>
        <topology evidence="2">Peripheral membrane protein</topology>
    </subcellularLocation>
    <subcellularLocation>
        <location evidence="1">Nucleus</location>
    </subcellularLocation>
</comment>
<evidence type="ECO:0000256" key="13">
    <source>
        <dbReference type="ARBA" id="ARBA00022765"/>
    </source>
</evidence>
<keyword evidence="7 28" id="KW-0328">Glycosyltransferase</keyword>
<feature type="domain" description="SHSP" evidence="30">
    <location>
        <begin position="1754"/>
        <end position="1869"/>
    </location>
</feature>
<dbReference type="Gene3D" id="6.20.320.10">
    <property type="match status" value="1"/>
</dbReference>
<dbReference type="CDD" id="cd06526">
    <property type="entry name" value="metazoan_ACD"/>
    <property type="match status" value="2"/>
</dbReference>
<evidence type="ECO:0000256" key="12">
    <source>
        <dbReference type="ARBA" id="ARBA00022737"/>
    </source>
</evidence>
<dbReference type="GO" id="GO:0051082">
    <property type="term" value="F:unfolded protein binding"/>
    <property type="evidence" value="ECO:0007669"/>
    <property type="project" value="TreeGrafter"/>
</dbReference>
<dbReference type="FunFam" id="1.25.40.20:FF:000010">
    <property type="entry name" value="Poly [ADP-ribose] polymerase"/>
    <property type="match status" value="1"/>
</dbReference>
<feature type="repeat" description="ANK" evidence="25">
    <location>
        <begin position="2838"/>
        <end position="2873"/>
    </location>
</feature>
<dbReference type="FunFam" id="1.25.40.20:FF:000009">
    <property type="entry name" value="Poly [ADP-ribose] polymerase"/>
    <property type="match status" value="1"/>
</dbReference>
<feature type="region of interest" description="Disordered" evidence="29">
    <location>
        <begin position="874"/>
        <end position="902"/>
    </location>
</feature>
<evidence type="ECO:0000256" key="15">
    <source>
        <dbReference type="ARBA" id="ARBA00022843"/>
    </source>
</evidence>
<keyword evidence="5" id="KW-0158">Chromosome</keyword>
<dbReference type="GO" id="GO:0000781">
    <property type="term" value="C:chromosome, telomeric region"/>
    <property type="evidence" value="ECO:0007669"/>
    <property type="project" value="UniProtKB-SubCell"/>
</dbReference>
<feature type="compositionally biased region" description="Low complexity" evidence="29">
    <location>
        <begin position="2398"/>
        <end position="2422"/>
    </location>
</feature>
<evidence type="ECO:0000256" key="1">
    <source>
        <dbReference type="ARBA" id="ARBA00004123"/>
    </source>
</evidence>
<feature type="domain" description="SHSP" evidence="30">
    <location>
        <begin position="742"/>
        <end position="857"/>
    </location>
</feature>
<dbReference type="GO" id="GO:0005634">
    <property type="term" value="C:nucleus"/>
    <property type="evidence" value="ECO:0007669"/>
    <property type="project" value="UniProtKB-SubCell"/>
</dbReference>
<keyword evidence="10" id="KW-0548">Nucleotidyltransferase</keyword>
<evidence type="ECO:0000256" key="3">
    <source>
        <dbReference type="ARBA" id="ARBA00004496"/>
    </source>
</evidence>
<evidence type="ECO:0000256" key="28">
    <source>
        <dbReference type="RuleBase" id="RU362114"/>
    </source>
</evidence>
<keyword evidence="18 28" id="KW-0520">NAD</keyword>
<comment type="caution">
    <text evidence="33">The sequence shown here is derived from an EMBL/GenBank/DDBJ whole genome shotgun (WGS) entry which is preliminary data.</text>
</comment>
<dbReference type="SMART" id="SM00248">
    <property type="entry name" value="ANK"/>
    <property type="match status" value="17"/>
</dbReference>
<dbReference type="FunFam" id="1.25.40.20:FF:000021">
    <property type="entry name" value="Poly [ADP-ribose] polymerase"/>
    <property type="match status" value="1"/>
</dbReference>
<feature type="repeat" description="ANK" evidence="25">
    <location>
        <begin position="3186"/>
        <end position="3218"/>
    </location>
</feature>
<dbReference type="SMART" id="SM00454">
    <property type="entry name" value="SAM"/>
    <property type="match status" value="1"/>
</dbReference>
<feature type="region of interest" description="Disordered" evidence="29">
    <location>
        <begin position="2397"/>
        <end position="2494"/>
    </location>
</feature>
<feature type="repeat" description="ANK" evidence="25">
    <location>
        <begin position="3153"/>
        <end position="3185"/>
    </location>
</feature>
<feature type="repeat" description="ANK" evidence="25">
    <location>
        <begin position="2718"/>
        <end position="2750"/>
    </location>
</feature>
<dbReference type="Pfam" id="PF07647">
    <property type="entry name" value="SAM_2"/>
    <property type="match status" value="1"/>
</dbReference>
<dbReference type="GO" id="GO:0000139">
    <property type="term" value="C:Golgi membrane"/>
    <property type="evidence" value="ECO:0007669"/>
    <property type="project" value="UniProtKB-SubCell"/>
</dbReference>
<feature type="domain" description="SHSP" evidence="30">
    <location>
        <begin position="569"/>
        <end position="686"/>
    </location>
</feature>
<evidence type="ECO:0000256" key="26">
    <source>
        <dbReference type="PROSITE-ProRule" id="PRU00285"/>
    </source>
</evidence>
<evidence type="ECO:0000259" key="31">
    <source>
        <dbReference type="PROSITE" id="PS50105"/>
    </source>
</evidence>
<dbReference type="SUPFAM" id="SSF49764">
    <property type="entry name" value="HSP20-like chaperones"/>
    <property type="match status" value="7"/>
</dbReference>
<evidence type="ECO:0000256" key="21">
    <source>
        <dbReference type="ARBA" id="ARBA00023136"/>
    </source>
</evidence>
<proteinExistence type="inferred from homology"/>
<evidence type="ECO:0000256" key="20">
    <source>
        <dbReference type="ARBA" id="ARBA00023043"/>
    </source>
</evidence>
<gene>
    <name evidence="33" type="ORF">J4Q44_G00132720</name>
</gene>
<evidence type="ECO:0000256" key="23">
    <source>
        <dbReference type="ARBA" id="ARBA00024347"/>
    </source>
</evidence>
<evidence type="ECO:0000256" key="25">
    <source>
        <dbReference type="PROSITE-ProRule" id="PRU00023"/>
    </source>
</evidence>
<dbReference type="SUPFAM" id="SSF56399">
    <property type="entry name" value="ADP-ribosylation"/>
    <property type="match status" value="1"/>
</dbReference>
<dbReference type="GO" id="GO:0016779">
    <property type="term" value="F:nucleotidyltransferase activity"/>
    <property type="evidence" value="ECO:0007669"/>
    <property type="project" value="UniProtKB-KW"/>
</dbReference>
<feature type="repeat" description="ANK" evidence="25">
    <location>
        <begin position="3000"/>
        <end position="3032"/>
    </location>
</feature>
<keyword evidence="15" id="KW-0832">Ubl conjugation</keyword>
<evidence type="ECO:0000256" key="2">
    <source>
        <dbReference type="ARBA" id="ARBA00004395"/>
    </source>
</evidence>
<dbReference type="SUPFAM" id="SSF47769">
    <property type="entry name" value="SAM/Pointed domain"/>
    <property type="match status" value="1"/>
</dbReference>
<evidence type="ECO:0000256" key="18">
    <source>
        <dbReference type="ARBA" id="ARBA00023027"/>
    </source>
</evidence>
<feature type="compositionally biased region" description="Low complexity" evidence="29">
    <location>
        <begin position="2452"/>
        <end position="2491"/>
    </location>
</feature>
<dbReference type="GO" id="GO:0046872">
    <property type="term" value="F:metal ion binding"/>
    <property type="evidence" value="ECO:0007669"/>
    <property type="project" value="UniProtKB-KW"/>
</dbReference>
<dbReference type="InterPro" id="IPR008978">
    <property type="entry name" value="HSP20-like_chaperone"/>
</dbReference>
<dbReference type="GO" id="GO:0016055">
    <property type="term" value="P:Wnt signaling pathway"/>
    <property type="evidence" value="ECO:0007669"/>
    <property type="project" value="UniProtKB-KW"/>
</dbReference>
<accession>A0AAN8LNM8</accession>
<keyword evidence="14" id="KW-0862">Zinc</keyword>
<keyword evidence="8 28" id="KW-0808">Transferase</keyword>
<dbReference type="GO" id="GO:0042026">
    <property type="term" value="P:protein refolding"/>
    <property type="evidence" value="ECO:0007669"/>
    <property type="project" value="TreeGrafter"/>
</dbReference>
<keyword evidence="12" id="KW-0677">Repeat</keyword>
<keyword evidence="34" id="KW-1185">Reference proteome</keyword>
<dbReference type="InterPro" id="IPR002110">
    <property type="entry name" value="Ankyrin_rpt"/>
</dbReference>
<evidence type="ECO:0000259" key="32">
    <source>
        <dbReference type="PROSITE" id="PS51059"/>
    </source>
</evidence>
<comment type="catalytic activity">
    <reaction evidence="24">
        <text>NAD(+) + (ADP-D-ribosyl)n-acceptor = nicotinamide + (ADP-D-ribosyl)n+1-acceptor + H(+).</text>
        <dbReference type="EC" id="2.4.2.30"/>
    </reaction>
</comment>
<dbReference type="PROSITE" id="PS51059">
    <property type="entry name" value="PARP_CATALYTIC"/>
    <property type="match status" value="1"/>
</dbReference>
<dbReference type="FunFam" id="3.90.228.10:FF:000001">
    <property type="entry name" value="Poly [ADP-ribose] polymerase tankyrase-2"/>
    <property type="match status" value="1"/>
</dbReference>
<evidence type="ECO:0000313" key="33">
    <source>
        <dbReference type="EMBL" id="KAK6315748.1"/>
    </source>
</evidence>
<feature type="repeat" description="ANK" evidence="25">
    <location>
        <begin position="3066"/>
        <end position="3098"/>
    </location>
</feature>
<dbReference type="CDD" id="cd06481">
    <property type="entry name" value="ACD_HspB9_like"/>
    <property type="match status" value="7"/>
</dbReference>
<dbReference type="Gene3D" id="1.25.40.20">
    <property type="entry name" value="Ankyrin repeat-containing domain"/>
    <property type="match status" value="5"/>
</dbReference>
<dbReference type="InterPro" id="IPR036770">
    <property type="entry name" value="Ankyrin_rpt-contain_sf"/>
</dbReference>
<feature type="repeat" description="ANK" evidence="25">
    <location>
        <begin position="3219"/>
        <end position="3251"/>
    </location>
</feature>
<keyword evidence="22" id="KW-0539">Nucleus</keyword>
<dbReference type="PANTHER" id="PTHR45640:SF2">
    <property type="entry name" value="HEAT SHOCK PROTEIN BETA-11-RELATED"/>
    <property type="match status" value="1"/>
</dbReference>
<protein>
    <recommendedName>
        <fullName evidence="28">Poly [ADP-ribose] polymerase</fullName>
        <shortName evidence="28">PARP</shortName>
        <ecNumber evidence="28">2.4.2.-</ecNumber>
    </recommendedName>
</protein>
<evidence type="ECO:0000256" key="5">
    <source>
        <dbReference type="ARBA" id="ARBA00022454"/>
    </source>
</evidence>
<dbReference type="Pfam" id="PF00023">
    <property type="entry name" value="Ank"/>
    <property type="match status" value="3"/>
</dbReference>
<keyword evidence="16" id="KW-0779">Telomere</keyword>
<keyword evidence="17" id="KW-0346">Stress response</keyword>
<evidence type="ECO:0000256" key="11">
    <source>
        <dbReference type="ARBA" id="ARBA00022723"/>
    </source>
</evidence>
<feature type="repeat" description="ANK" evidence="25">
    <location>
        <begin position="2565"/>
        <end position="2597"/>
    </location>
</feature>
<evidence type="ECO:0000256" key="8">
    <source>
        <dbReference type="ARBA" id="ARBA00022679"/>
    </source>
</evidence>
<reference evidence="33 34" key="1">
    <citation type="submission" date="2021-04" db="EMBL/GenBank/DDBJ databases">
        <authorList>
            <person name="De Guttry C."/>
            <person name="Zahm M."/>
            <person name="Klopp C."/>
            <person name="Cabau C."/>
            <person name="Louis A."/>
            <person name="Berthelot C."/>
            <person name="Parey E."/>
            <person name="Roest Crollius H."/>
            <person name="Montfort J."/>
            <person name="Robinson-Rechavi M."/>
            <person name="Bucao C."/>
            <person name="Bouchez O."/>
            <person name="Gislard M."/>
            <person name="Lluch J."/>
            <person name="Milhes M."/>
            <person name="Lampietro C."/>
            <person name="Lopez Roques C."/>
            <person name="Donnadieu C."/>
            <person name="Braasch I."/>
            <person name="Desvignes T."/>
            <person name="Postlethwait J."/>
            <person name="Bobe J."/>
            <person name="Wedekind C."/>
            <person name="Guiguen Y."/>
        </authorList>
    </citation>
    <scope>NUCLEOTIDE SEQUENCE [LARGE SCALE GENOMIC DNA]</scope>
    <source>
        <strain evidence="33">Cs_M1</strain>
        <tissue evidence="33">Blood</tissue>
    </source>
</reference>
<dbReference type="CDD" id="cd01438">
    <property type="entry name" value="tankyrase_like"/>
    <property type="match status" value="1"/>
</dbReference>
<evidence type="ECO:0000256" key="27">
    <source>
        <dbReference type="RuleBase" id="RU003616"/>
    </source>
</evidence>
<dbReference type="GO" id="GO:0003950">
    <property type="term" value="F:NAD+ poly-ADP-ribosyltransferase activity"/>
    <property type="evidence" value="ECO:0007669"/>
    <property type="project" value="UniProtKB-UniRule"/>
</dbReference>
<feature type="repeat" description="ANK" evidence="25">
    <location>
        <begin position="2685"/>
        <end position="2717"/>
    </location>
</feature>
<evidence type="ECO:0000256" key="29">
    <source>
        <dbReference type="SAM" id="MobiDB-lite"/>
    </source>
</evidence>
<sequence length="3658" mass="405081">MLCSRRFQSSLSPLKDFYWPVRSLWPEVRPLLGQRDLLQRNLLEIKSSLELMEKLQQHIFEELDHVPASVAIQPVSFKLEKEGERFALTLDTKDFSPDELSVKQVGRKLKVSGKTEKKLDDGEGSYSYRCQEFRQEYDLPEGVNPETVTCSLAHDGKLHIEAPKNPLSAEEEVAERVVHINWGAHAVDDGAAGVRDRVVQRVGREGRQSSLSPLMDFYWPVRSLWPEVRPLLGQRDLLQRNLLEIKSSLELMEKLQQHIFEELDHVPASVAIQPMPRVQTREFDLPEGVNPETVTCSLAHDGKLHIETPKNPLSAEEEVAERVVPINYELSVVKQVGRKLKVSGKTEKKLDDGVRLLLLPDAKSSDKSLICLKGPLMDFYWPVRSLWPEVRPLLGQRDLLQRNLLEIKSSLELMEKLQQHIFEELDHVPASVAIQPNELSVKQVGRKLKVSGKTEKKLDDGEGSYSYRCQEFRQEFDLPEGVNPETVTCSLAHDGKLHIETPKNPLSAEEESSLSPLMDFYWPVRSLWPEVRPLLGQRDLLQRNLLEIKSSLELMEKLQQHIFEELDHVPASVAIQPVSFKLEKEGERFALTLDTKDFSPDELSVKQVGRKLKVSGKTEKKLDDGEGSYSYRCQEFRQEFDLPEGVNPETVTCSLAHDGKLHIEAPKNPLSAEEEVAERVVPTTSSLSPLMDFYWPVRSLWPEVRPLLGQRDLLQRNLLEIKSSLELMEKLQQHIFEELDHVPASVAIQPVSFKLEKEGERFALTLDTKDFSPDELSVKQVGRKLKVSGKTEKKLDDGEGSYSYRCQEFRQEFDLPEGVNPETVTCSLAHDGKLHIEAPKNPLSAEEEVAERVVPINFFPQPIDGLLLACAQSMARGPTSSRPAGSTAEKPAGDQEQSGADGEKLQQHIFEELDHVPASVAIQPVSFKLEKEGERFALTLDTKDFSPDELSVKQVGRKLKVSGKTEKKLDDGGKAPTLTDAKSSDKSLICLKGLWPEVRPLLGQRDLLQRNLLEIKSSLELMEKLQQHILEELDHVPASVAIQPVSFKLEKEGERFALTLDTKDFSPDELSVKQVGRKLKVSGKTEKKLDDGEGSCSYRCQEFRQEFDLPEGVNPETVTCSLAHDGKLHIEAPKNPLSAEEEVAERVVPINFFLSPLMDFYWPVRSLWPEVRPLLGQRDLLQRNLLEIKSSLELMEKLQQHIFEELDHVPAFVAIQLVSFKLEKEGERFALTLDTKDFSPDELSVKQVGRKLKVSGKTEKKLDDGEGSYSYRCQEFRQEFDLPEGVNPETVTCSLAHDGKLHIEAPKNPLSAEEEVAERVVPINYIILTNLPSKYTSAVFNQDLSDHCLIACVRNGSAVKRPPLITVKRSKKHFSEQAFLIDMAQVSWDGYKISFLYGQRSDLFSASGDLLQRNLLEIKSSLELMEKLQQHIFEEQEFDLPEGVNPETVTCSLAHDGKLHIEAPKNPLSAEEEVAERVVPINFYGQRSDLFSASGIYCRETCWRSKSSLELMKKLQQHIFEELDHVPASEAEKSVGKTEKKLDDGEGSYSYRCQEFRQEFDLPEGVNPETVTCSLAHDGKLHIEAPKNPLYLLRRSPLMDFYWPVRSLWPEVRPLLGQRDLLQRNLLEIKSSLELMEKLQQHIFEELDHVPASVAIQLVSFKLEKEGERFALTLDTKDFSPDELSVKQVGRKLKSSLSPLMDFYWPVRSLWPEVRPLLGQRDLLQRNLLEIKSSLELMEKLQQHIFEELDHVPASVAIQLVSFKLEKEGERFALTLDTKDFSPDELSVKQVGRKLKVSGKTEKKLDDGEGSYSYRCQEFRQEFDLPEGVNPETVTCSLAHDGKLHIEAPKNPLSAEEEVAERVLPINFFPQPIDGLLLACAHQLQIKLLFKLLASVREGTFPIILLLLCLPTDSQLPAHLLDRQLLWGKVFSVQCQGKAKRGRVSGQRLRTGQWKSMKGLIGLREGCIMLGQSIFKINSVSFLLVFIPSGQPETIPGSQGPVVVRLSSIPGGGLEKSRPGSLPGTATAADEHLGRAYADLFLLLRLVLQKMLEDMFLSRVGKHKDVIKVDEYEPVYQGLEHSRSVGQSERHHQMVGILEVQLGEDGSPLERLESRGDEWKRVDKKCPVAPQYRQLWVFSLRKRSAGDNLALSSCMGSGGDDSTALCDLQENSGDIGSTQKCGLRGSSRFLGGELKDERTLGEKRPAGSGISSVALRRRKAGFLGSRGYDPDADTGGGSYSSQIIYYKHGAGKGQVEDRQRFVIRSESGSGLRHCIAVLTVPLEILVRIQALSQPAATGRLMGGAQLAQRRPGLQLMGTTISATSSSADNGFFGASMWSFLVAQHLQSMLRVQPWVGHPLGSQAQVKKLDVEFLGWRGYICLRSSVAELCGTAVKMAASRRSSQQQKQSISSPPRSTSLSLTPPGSPPVPGGGIISVPVGAEVDSAGDPELTPASPDIPAPALSSSSSSTTTGGSSSAGSSPDSGSNSSPGGSDCGTSGAFRELFEACRNGDVSRVKRLVDTVNVNAKDMAGRKSTPLHFAAGFGRKDVVEHLLQTGANVHARDDGGLIPLHNACSFGHAEVVSLLLCQGADPNARDNWNYTPLHEAAIKGKIDVCIVLLQHGADPSIRNTDGKSALDLADPSAKAVLTGEYKKDELLEAARSGNEEKLMALLTPLNVNCHASDGRKSTPLHLAAGYNRVRIVQLLLQHGADVHAKDKGGLVPLHNACSYGHYEVTELLLKHGACVNAMDLWQFTPLHEAASKNRVEVCSLLLSQGADPTLVNCHGKSAVDMAPTPELKERLTYEFKGHSLLQAAREADIAKAKKSLALEIINFKHPHTHETALHCSVASPHPKRKQVTELLLRKGANVNEKNKDFMTPLHVAAERAHNDIMEVLQKHGAKMNALDTLGQTALHRAAMAGHLQTCRLLLSYGADASILSLQGFTASQMGNEAVQQILNENVPVRNSDVDYRLLEAAKAGDLDTVKSLCSPQNVNCRDLEGRHSTPLHFAAGYNRVAVVEYLLHHGADVHAKDKGGLVPLHNACSYGHYEVAELLVRHGASVNVADLWKFTPLHEAAAKGKYEICKLLLKHGADPTKKNRDGNTPLDMVKEGDTDIQDLLRGDAALLDAAKKGCLARVQKLCSPENINCRDTQGRNSTPLHLAAGYNNLEVAEYLLEHGADVNAQDKGGLIPLHNAASYGHVDIAALLIKYNTCVNATDKWAFTPLHEAAQKGRTQLCALLLAHGADPTMKNQEGQTPLDLATADDIRALLIDAMPPDALPSCFKPQATVVSTSVVSASVVSASVVSAADISPASTPSCLSAASSVDNLAGPLSELTVAGATGPADGAAGSDRKEGETILDMNISQFLKILGLEHLRDIFEREQITLDVLADMGHEELKEIGINAYGHRHKLIKGMERLLGGQQGANPYLTFHCASQGTVLIDLATDDKEFQSVEEELQSTIREHQDGGNAGGVFSRYNILKIQKVVNKKLRERYSHRQKEIADENHNHHNERMLFHGSPFINAIIHKGFDERHAYIGGMFGAGIYFAENSSKSNQYVYGIGGGTGCPTHKDRSCYICHRQLLFCRVTLGKSFLQFSAMKMAHAPPGHHSVIGRPSVNGLAYAEYVIYRGEQAYPEYLITYQILKPESTPSSTAGEEQKS</sequence>
<dbReference type="EMBL" id="JAGTTL010000011">
    <property type="protein sequence ID" value="KAK6315748.1"/>
    <property type="molecule type" value="Genomic_DNA"/>
</dbReference>
<dbReference type="PRINTS" id="PR01415">
    <property type="entry name" value="ANKYRIN"/>
</dbReference>
<evidence type="ECO:0000256" key="14">
    <source>
        <dbReference type="ARBA" id="ARBA00022833"/>
    </source>
</evidence>
<feature type="domain" description="SHSP" evidence="30">
    <location>
        <begin position="1211"/>
        <end position="1324"/>
    </location>
</feature>
<dbReference type="Pfam" id="PF00011">
    <property type="entry name" value="HSP20"/>
    <property type="match status" value="8"/>
</dbReference>
<feature type="repeat" description="ANK" evidence="25">
    <location>
        <begin position="2907"/>
        <end position="2939"/>
    </location>
</feature>
<keyword evidence="11" id="KW-0479">Metal-binding</keyword>
<dbReference type="PROSITE" id="PS50297">
    <property type="entry name" value="ANK_REP_REGION"/>
    <property type="match status" value="15"/>
</dbReference>
<dbReference type="InterPro" id="IPR001436">
    <property type="entry name" value="Alpha-crystallin/sHSP_animal"/>
</dbReference>
<dbReference type="Pfam" id="PF12796">
    <property type="entry name" value="Ank_2"/>
    <property type="match status" value="6"/>
</dbReference>
<dbReference type="SUPFAM" id="SSF48403">
    <property type="entry name" value="Ankyrin repeat"/>
    <property type="match status" value="3"/>
</dbReference>
<feature type="repeat" description="ANK" evidence="25">
    <location>
        <begin position="3033"/>
        <end position="3065"/>
    </location>
</feature>
<feature type="repeat" description="ANK" evidence="25">
    <location>
        <begin position="2874"/>
        <end position="2906"/>
    </location>
</feature>
<keyword evidence="21" id="KW-0472">Membrane</keyword>
<dbReference type="InterPro" id="IPR013761">
    <property type="entry name" value="SAM/pointed_sf"/>
</dbReference>
<evidence type="ECO:0000256" key="4">
    <source>
        <dbReference type="ARBA" id="ARBA00004574"/>
    </source>
</evidence>
<feature type="domain" description="SHSP" evidence="30">
    <location>
        <begin position="1036"/>
        <end position="1151"/>
    </location>
</feature>
<feature type="repeat" description="ANK" evidence="25">
    <location>
        <begin position="2598"/>
        <end position="2630"/>
    </location>
</feature>
<comment type="similarity">
    <text evidence="26 27">Belongs to the small heat shock protein (HSP20) family.</text>
</comment>
<keyword evidence="13" id="KW-0013">ADP-ribosylation</keyword>
<dbReference type="PROSITE" id="PS50088">
    <property type="entry name" value="ANK_REPEAT"/>
    <property type="match status" value="15"/>
</dbReference>
<evidence type="ECO:0000256" key="7">
    <source>
        <dbReference type="ARBA" id="ARBA00022676"/>
    </source>
</evidence>
<dbReference type="PANTHER" id="PTHR45640">
    <property type="entry name" value="HEAT SHOCK PROTEIN HSP-12.2-RELATED"/>
    <property type="match status" value="1"/>
</dbReference>
<keyword evidence="9" id="KW-0879">Wnt signaling pathway</keyword>
<comment type="similarity">
    <text evidence="23">Belongs to the ARTD/PARP family.</text>
</comment>
<feature type="domain" description="SHSP" evidence="30">
    <location>
        <begin position="404"/>
        <end position="518"/>
    </location>
</feature>
<dbReference type="CDD" id="cd09524">
    <property type="entry name" value="SAM_tankyrase1_2"/>
    <property type="match status" value="1"/>
</dbReference>
<organism evidence="33 34">
    <name type="scientific">Coregonus suidteri</name>
    <dbReference type="NCBI Taxonomy" id="861788"/>
    <lineage>
        <taxon>Eukaryota</taxon>
        <taxon>Metazoa</taxon>
        <taxon>Chordata</taxon>
        <taxon>Craniata</taxon>
        <taxon>Vertebrata</taxon>
        <taxon>Euteleostomi</taxon>
        <taxon>Actinopterygii</taxon>
        <taxon>Neopterygii</taxon>
        <taxon>Teleostei</taxon>
        <taxon>Protacanthopterygii</taxon>
        <taxon>Salmoniformes</taxon>
        <taxon>Salmonidae</taxon>
        <taxon>Coregoninae</taxon>
        <taxon>Coregonus</taxon>
    </lineage>
</organism>
<dbReference type="PROSITE" id="PS01031">
    <property type="entry name" value="SHSP"/>
    <property type="match status" value="7"/>
</dbReference>
<dbReference type="FunFam" id="1.10.150.50:FF:000012">
    <property type="entry name" value="Poly [ADP-ribose] polymerase"/>
    <property type="match status" value="1"/>
</dbReference>
<dbReference type="Proteomes" id="UP001356427">
    <property type="component" value="Unassembled WGS sequence"/>
</dbReference>
<dbReference type="FunFam" id="1.25.40.20:FF:000011">
    <property type="entry name" value="Poly [ADP-ribose] polymerase"/>
    <property type="match status" value="1"/>
</dbReference>
<dbReference type="GO" id="GO:0009408">
    <property type="term" value="P:response to heat"/>
    <property type="evidence" value="ECO:0007669"/>
    <property type="project" value="TreeGrafter"/>
</dbReference>
<feature type="domain" description="SAM" evidence="31">
    <location>
        <begin position="3361"/>
        <end position="3420"/>
    </location>
</feature>
<evidence type="ECO:0000256" key="24">
    <source>
        <dbReference type="ARBA" id="ARBA00033987"/>
    </source>
</evidence>
<dbReference type="InterPro" id="IPR001660">
    <property type="entry name" value="SAM"/>
</dbReference>
<evidence type="ECO:0000256" key="17">
    <source>
        <dbReference type="ARBA" id="ARBA00023016"/>
    </source>
</evidence>
<evidence type="ECO:0000256" key="22">
    <source>
        <dbReference type="ARBA" id="ARBA00023242"/>
    </source>
</evidence>
<feature type="domain" description="PARP catalytic" evidence="32">
    <location>
        <begin position="3443"/>
        <end position="3648"/>
    </location>
</feature>
<evidence type="ECO:0000256" key="16">
    <source>
        <dbReference type="ARBA" id="ARBA00022895"/>
    </source>
</evidence>
<dbReference type="Gene3D" id="2.60.40.790">
    <property type="match status" value="10"/>
</dbReference>
<dbReference type="InterPro" id="IPR002068">
    <property type="entry name" value="A-crystallin/Hsp20_dom"/>
</dbReference>
<dbReference type="InterPro" id="IPR012317">
    <property type="entry name" value="Poly(ADP-ribose)pol_cat_dom"/>
</dbReference>
<evidence type="ECO:0000256" key="9">
    <source>
        <dbReference type="ARBA" id="ARBA00022687"/>
    </source>
</evidence>
<dbReference type="Pfam" id="PF00644">
    <property type="entry name" value="PARP"/>
    <property type="match status" value="1"/>
</dbReference>